<dbReference type="PROSITE" id="PS50109">
    <property type="entry name" value="HIS_KIN"/>
    <property type="match status" value="1"/>
</dbReference>
<dbReference type="InterPro" id="IPR004358">
    <property type="entry name" value="Sig_transdc_His_kin-like_C"/>
</dbReference>
<evidence type="ECO:0000256" key="9">
    <source>
        <dbReference type="ARBA" id="ARBA00023012"/>
    </source>
</evidence>
<dbReference type="InterPro" id="IPR050736">
    <property type="entry name" value="Sensor_HK_Regulatory"/>
</dbReference>
<keyword evidence="7" id="KW-0418">Kinase</keyword>
<dbReference type="PROSITE" id="PS50839">
    <property type="entry name" value="CHASE"/>
    <property type="match status" value="1"/>
</dbReference>
<dbReference type="Gene3D" id="3.30.450.20">
    <property type="entry name" value="PAS domain"/>
    <property type="match status" value="1"/>
</dbReference>
<dbReference type="InterPro" id="IPR035965">
    <property type="entry name" value="PAS-like_dom_sf"/>
</dbReference>
<dbReference type="Gene3D" id="3.30.565.10">
    <property type="entry name" value="Histidine kinase-like ATPase, C-terminal domain"/>
    <property type="match status" value="1"/>
</dbReference>
<keyword evidence="4" id="KW-0597">Phosphoprotein</keyword>
<evidence type="ECO:0000256" key="6">
    <source>
        <dbReference type="ARBA" id="ARBA00022692"/>
    </source>
</evidence>
<dbReference type="InterPro" id="IPR003594">
    <property type="entry name" value="HATPase_dom"/>
</dbReference>
<evidence type="ECO:0000256" key="1">
    <source>
        <dbReference type="ARBA" id="ARBA00000085"/>
    </source>
</evidence>
<dbReference type="InterPro" id="IPR005467">
    <property type="entry name" value="His_kinase_dom"/>
</dbReference>
<comment type="caution">
    <text evidence="14">The sequence shown here is derived from an EMBL/GenBank/DDBJ whole genome shotgun (WGS) entry which is preliminary data.</text>
</comment>
<dbReference type="InterPro" id="IPR036097">
    <property type="entry name" value="HisK_dim/P_sf"/>
</dbReference>
<feature type="transmembrane region" description="Helical" evidence="11">
    <location>
        <begin position="20"/>
        <end position="42"/>
    </location>
</feature>
<dbReference type="SMART" id="SM00091">
    <property type="entry name" value="PAS"/>
    <property type="match status" value="1"/>
</dbReference>
<dbReference type="CDD" id="cd00082">
    <property type="entry name" value="HisKA"/>
    <property type="match status" value="1"/>
</dbReference>
<dbReference type="SMART" id="SM00388">
    <property type="entry name" value="HisKA"/>
    <property type="match status" value="1"/>
</dbReference>
<evidence type="ECO:0000256" key="2">
    <source>
        <dbReference type="ARBA" id="ARBA00004370"/>
    </source>
</evidence>
<dbReference type="Proteomes" id="UP000614272">
    <property type="component" value="Unassembled WGS sequence"/>
</dbReference>
<dbReference type="InterPro" id="IPR006189">
    <property type="entry name" value="CHASE_dom"/>
</dbReference>
<evidence type="ECO:0000313" key="14">
    <source>
        <dbReference type="EMBL" id="GGD61087.1"/>
    </source>
</evidence>
<dbReference type="RefSeq" id="WP_099033650.1">
    <property type="nucleotide sequence ID" value="NZ_BMGJ01000005.1"/>
</dbReference>
<dbReference type="SMART" id="SM00387">
    <property type="entry name" value="HATPase_c"/>
    <property type="match status" value="1"/>
</dbReference>
<evidence type="ECO:0000256" key="5">
    <source>
        <dbReference type="ARBA" id="ARBA00022679"/>
    </source>
</evidence>
<keyword evidence="5" id="KW-0808">Transferase</keyword>
<dbReference type="CDD" id="cd16922">
    <property type="entry name" value="HATPase_EvgS-ArcB-TorS-like"/>
    <property type="match status" value="1"/>
</dbReference>
<dbReference type="Gene3D" id="3.30.450.350">
    <property type="entry name" value="CHASE domain"/>
    <property type="match status" value="1"/>
</dbReference>
<reference evidence="15" key="1">
    <citation type="journal article" date="2019" name="Int. J. Syst. Evol. Microbiol.">
        <title>The Global Catalogue of Microorganisms (GCM) 10K type strain sequencing project: providing services to taxonomists for standard genome sequencing and annotation.</title>
        <authorList>
            <consortium name="The Broad Institute Genomics Platform"/>
            <consortium name="The Broad Institute Genome Sequencing Center for Infectious Disease"/>
            <person name="Wu L."/>
            <person name="Ma J."/>
        </authorList>
    </citation>
    <scope>NUCLEOTIDE SEQUENCE [LARGE SCALE GENOMIC DNA]</scope>
    <source>
        <strain evidence="15">CGMCC 1.12923</strain>
    </source>
</reference>
<evidence type="ECO:0000259" key="12">
    <source>
        <dbReference type="PROSITE" id="PS50109"/>
    </source>
</evidence>
<dbReference type="EC" id="2.7.13.3" evidence="3"/>
<accession>A0ABQ1R7D6</accession>
<dbReference type="Pfam" id="PF13188">
    <property type="entry name" value="PAS_8"/>
    <property type="match status" value="1"/>
</dbReference>
<feature type="transmembrane region" description="Helical" evidence="11">
    <location>
        <begin position="267"/>
        <end position="285"/>
    </location>
</feature>
<sequence length="646" mass="72150">MIRQVNTLLQKRDFFTPLVWLLRIAIPLLLVVVMFFADRLYLLQYQDQEREAIGQAVAKLKWQLESQVLQNIQVVQGLNASIATEPDMGQQRFAELAKIILRGGPQLQNVGAAPDLVMQLIYPIEGNEAVIGLDFRTLGDQWAGVQRVIDSGEMVFAGPVNLTQGGQGLIGRIPVYNQENDKLWGVISAVLDLHKLYQSVGLGDTEGLEIWLARQSNEGKPGEVFWGDTNKVWEKPVINRIYIPGNNWLMLAMPSQGWSRQAPGTPILRAGLIILWLLLSAAVFWPTRLMLRERQTQQHFRALFEFSPIGMALIHWQSGKIVAVNPAMATMLDVEPGSLLGKNEDDLQVARPGRVKEASKAQFKQGYSGPFDRQYFNRWQQPVDTRCYELLIDEGSKGRFVWLVVEDVSQQKRTERMQQEFVSTVSHELRTPLTSIAGSLGLIASGKLGEMPDKANNLVNIAMRNTQHLHLLINDLLDLEKLSTGNMVMNIQPISLAAVIKETVESLQNYGQNKGVSVQLKALSDEYVMADEQKLKQAIKNLLSNAIKFSSQDGRVDLYTGHAEEHIRVYIQDYGAGIPKQFQSRMFSRFAQADSSDTRKQGGTGLGLAITKELMEHMGGRVGFESEPGSGATFWLDVPLPSGTSD</sequence>
<feature type="domain" description="Histidine kinase" evidence="12">
    <location>
        <begin position="424"/>
        <end position="642"/>
    </location>
</feature>
<evidence type="ECO:0000256" key="3">
    <source>
        <dbReference type="ARBA" id="ARBA00012438"/>
    </source>
</evidence>
<comment type="catalytic activity">
    <reaction evidence="1">
        <text>ATP + protein L-histidine = ADP + protein N-phospho-L-histidine.</text>
        <dbReference type="EC" id="2.7.13.3"/>
    </reaction>
</comment>
<evidence type="ECO:0000256" key="10">
    <source>
        <dbReference type="ARBA" id="ARBA00023136"/>
    </source>
</evidence>
<keyword evidence="10 11" id="KW-0472">Membrane</keyword>
<dbReference type="PANTHER" id="PTHR43711:SF30">
    <property type="entry name" value="HISTIDINE KINASE"/>
    <property type="match status" value="1"/>
</dbReference>
<dbReference type="EMBL" id="BMGJ01000005">
    <property type="protein sequence ID" value="GGD61087.1"/>
    <property type="molecule type" value="Genomic_DNA"/>
</dbReference>
<evidence type="ECO:0000313" key="15">
    <source>
        <dbReference type="Proteomes" id="UP000614272"/>
    </source>
</evidence>
<protein>
    <recommendedName>
        <fullName evidence="3">histidine kinase</fullName>
        <ecNumber evidence="3">2.7.13.3</ecNumber>
    </recommendedName>
</protein>
<evidence type="ECO:0000256" key="7">
    <source>
        <dbReference type="ARBA" id="ARBA00022777"/>
    </source>
</evidence>
<dbReference type="InterPro" id="IPR003661">
    <property type="entry name" value="HisK_dim/P_dom"/>
</dbReference>
<keyword evidence="9" id="KW-0902">Two-component regulatory system</keyword>
<organism evidence="14 15">
    <name type="scientific">Lacimicrobium alkaliphilum</name>
    <dbReference type="NCBI Taxonomy" id="1526571"/>
    <lineage>
        <taxon>Bacteria</taxon>
        <taxon>Pseudomonadati</taxon>
        <taxon>Pseudomonadota</taxon>
        <taxon>Gammaproteobacteria</taxon>
        <taxon>Alteromonadales</taxon>
        <taxon>Alteromonadaceae</taxon>
        <taxon>Lacimicrobium</taxon>
    </lineage>
</organism>
<evidence type="ECO:0000256" key="4">
    <source>
        <dbReference type="ARBA" id="ARBA00022553"/>
    </source>
</evidence>
<dbReference type="SUPFAM" id="SSF55785">
    <property type="entry name" value="PYP-like sensor domain (PAS domain)"/>
    <property type="match status" value="1"/>
</dbReference>
<keyword evidence="6 11" id="KW-0812">Transmembrane</keyword>
<evidence type="ECO:0000259" key="13">
    <source>
        <dbReference type="PROSITE" id="PS50839"/>
    </source>
</evidence>
<dbReference type="Pfam" id="PF03924">
    <property type="entry name" value="CHASE"/>
    <property type="match status" value="1"/>
</dbReference>
<keyword evidence="8 11" id="KW-1133">Transmembrane helix</keyword>
<comment type="subcellular location">
    <subcellularLocation>
        <location evidence="2">Membrane</location>
    </subcellularLocation>
</comment>
<evidence type="ECO:0000256" key="11">
    <source>
        <dbReference type="SAM" id="Phobius"/>
    </source>
</evidence>
<dbReference type="SUPFAM" id="SSF55874">
    <property type="entry name" value="ATPase domain of HSP90 chaperone/DNA topoisomerase II/histidine kinase"/>
    <property type="match status" value="1"/>
</dbReference>
<proteinExistence type="predicted"/>
<name>A0ABQ1R7D6_9ALTE</name>
<dbReference type="Pfam" id="PF00512">
    <property type="entry name" value="HisKA"/>
    <property type="match status" value="1"/>
</dbReference>
<feature type="domain" description="CHASE" evidence="13">
    <location>
        <begin position="114"/>
        <end position="200"/>
    </location>
</feature>
<keyword evidence="15" id="KW-1185">Reference proteome</keyword>
<evidence type="ECO:0000256" key="8">
    <source>
        <dbReference type="ARBA" id="ARBA00022989"/>
    </source>
</evidence>
<dbReference type="Pfam" id="PF02518">
    <property type="entry name" value="HATPase_c"/>
    <property type="match status" value="1"/>
</dbReference>
<dbReference type="InterPro" id="IPR042240">
    <property type="entry name" value="CHASE_sf"/>
</dbReference>
<dbReference type="InterPro" id="IPR036890">
    <property type="entry name" value="HATPase_C_sf"/>
</dbReference>
<dbReference type="SUPFAM" id="SSF47384">
    <property type="entry name" value="Homodimeric domain of signal transducing histidine kinase"/>
    <property type="match status" value="1"/>
</dbReference>
<gene>
    <name evidence="14" type="ORF">GCM10011357_15480</name>
</gene>
<dbReference type="Gene3D" id="1.10.287.130">
    <property type="match status" value="1"/>
</dbReference>
<dbReference type="SMART" id="SM01079">
    <property type="entry name" value="CHASE"/>
    <property type="match status" value="1"/>
</dbReference>
<dbReference type="InterPro" id="IPR000014">
    <property type="entry name" value="PAS"/>
</dbReference>
<dbReference type="PANTHER" id="PTHR43711">
    <property type="entry name" value="TWO-COMPONENT HISTIDINE KINASE"/>
    <property type="match status" value="1"/>
</dbReference>
<dbReference type="PRINTS" id="PR00344">
    <property type="entry name" value="BCTRLSENSOR"/>
</dbReference>